<dbReference type="AlphaFoldDB" id="A0A412K740"/>
<evidence type="ECO:0000256" key="1">
    <source>
        <dbReference type="ARBA" id="ARBA00022630"/>
    </source>
</evidence>
<dbReference type="CDD" id="cd02062">
    <property type="entry name" value="Nitro_FMN_reductase"/>
    <property type="match status" value="1"/>
</dbReference>
<reference evidence="5 6" key="1">
    <citation type="submission" date="2018-08" db="EMBL/GenBank/DDBJ databases">
        <title>A genome reference for cultivated species of the human gut microbiota.</title>
        <authorList>
            <person name="Zou Y."/>
            <person name="Xue W."/>
            <person name="Luo G."/>
        </authorList>
    </citation>
    <scope>NUCLEOTIDE SEQUENCE [LARGE SCALE GENOMIC DNA]</scope>
    <source>
        <strain evidence="5 6">AF21-27</strain>
    </source>
</reference>
<dbReference type="EMBL" id="QRVT01000005">
    <property type="protein sequence ID" value="RGS64288.1"/>
    <property type="molecule type" value="Genomic_DNA"/>
</dbReference>
<evidence type="ECO:0000313" key="5">
    <source>
        <dbReference type="EMBL" id="RGS64288.1"/>
    </source>
</evidence>
<gene>
    <name evidence="5" type="ORF">DWX79_08195</name>
</gene>
<evidence type="ECO:0000313" key="6">
    <source>
        <dbReference type="Proteomes" id="UP000285462"/>
    </source>
</evidence>
<protein>
    <submittedName>
        <fullName evidence="5">Nitroreductase</fullName>
    </submittedName>
</protein>
<dbReference type="Gene3D" id="3.40.109.10">
    <property type="entry name" value="NADH Oxidase"/>
    <property type="match status" value="1"/>
</dbReference>
<dbReference type="InterPro" id="IPR050627">
    <property type="entry name" value="Nitroreductase/BluB"/>
</dbReference>
<name>A0A412K740_BIFAD</name>
<keyword evidence="3" id="KW-0560">Oxidoreductase</keyword>
<dbReference type="InterPro" id="IPR000415">
    <property type="entry name" value="Nitroreductase-like"/>
</dbReference>
<feature type="domain" description="Nitroreductase" evidence="4">
    <location>
        <begin position="176"/>
        <end position="226"/>
    </location>
</feature>
<evidence type="ECO:0000256" key="2">
    <source>
        <dbReference type="ARBA" id="ARBA00022643"/>
    </source>
</evidence>
<accession>A0A412K740</accession>
<dbReference type="InterPro" id="IPR029479">
    <property type="entry name" value="Nitroreductase"/>
</dbReference>
<evidence type="ECO:0000256" key="3">
    <source>
        <dbReference type="ARBA" id="ARBA00023002"/>
    </source>
</evidence>
<sequence>MTMKQMMKRIIPTTAWVGLRNLKGRLCGARAEGAQSKRFKRWYSRDESTDKTRVETRLAFDIHRLEKGLSHVGFRDGFGKGVLAEISKRMVLLEKADSNYEKNPLYLQGLAVLHEYQHRHEEDGYDLSEAKCLFPARIWEAAHEYRPEDSIEAGSFVMNSSSKKDNLSRGFVDLAEHRYSVREYSSEPVPQELLDKVYEVSMKTPSVCNRQATRVYQITDPGKVAEALEIQGGFKGYAVPPVLLLVTSDIRAFMNNGERNEPFVDGGLFSMSLLYALEAYGLAACPLNAMFSLDQDRRTRELLDIPDYEFPVMYIAVGNFPESVPVCRSTRRLPESIITRI</sequence>
<dbReference type="SUPFAM" id="SSF55469">
    <property type="entry name" value="FMN-dependent nitroreductase-like"/>
    <property type="match status" value="1"/>
</dbReference>
<keyword evidence="1" id="KW-0285">Flavoprotein</keyword>
<evidence type="ECO:0000259" key="4">
    <source>
        <dbReference type="Pfam" id="PF00881"/>
    </source>
</evidence>
<dbReference type="Pfam" id="PF00881">
    <property type="entry name" value="Nitroreductase"/>
    <property type="match status" value="2"/>
</dbReference>
<keyword evidence="2" id="KW-0288">FMN</keyword>
<dbReference type="RefSeq" id="WP_117760145.1">
    <property type="nucleotide sequence ID" value="NZ_JAQCOT010000015.1"/>
</dbReference>
<organism evidence="5 6">
    <name type="scientific">Bifidobacterium adolescentis</name>
    <dbReference type="NCBI Taxonomy" id="1680"/>
    <lineage>
        <taxon>Bacteria</taxon>
        <taxon>Bacillati</taxon>
        <taxon>Actinomycetota</taxon>
        <taxon>Actinomycetes</taxon>
        <taxon>Bifidobacteriales</taxon>
        <taxon>Bifidobacteriaceae</taxon>
        <taxon>Bifidobacterium</taxon>
    </lineage>
</organism>
<dbReference type="Proteomes" id="UP000285462">
    <property type="component" value="Unassembled WGS sequence"/>
</dbReference>
<dbReference type="GO" id="GO:0016491">
    <property type="term" value="F:oxidoreductase activity"/>
    <property type="evidence" value="ECO:0007669"/>
    <property type="project" value="UniProtKB-KW"/>
</dbReference>
<proteinExistence type="predicted"/>
<dbReference type="PANTHER" id="PTHR23026">
    <property type="entry name" value="NADPH NITROREDUCTASE"/>
    <property type="match status" value="1"/>
</dbReference>
<dbReference type="PANTHER" id="PTHR23026:SF90">
    <property type="entry name" value="IODOTYROSINE DEIODINASE 1"/>
    <property type="match status" value="1"/>
</dbReference>
<comment type="caution">
    <text evidence="5">The sequence shown here is derived from an EMBL/GenBank/DDBJ whole genome shotgun (WGS) entry which is preliminary data.</text>
</comment>
<feature type="domain" description="Nitroreductase" evidence="4">
    <location>
        <begin position="241"/>
        <end position="318"/>
    </location>
</feature>